<organism evidence="4 5">
    <name type="scientific">Gryllus longicercus</name>
    <dbReference type="NCBI Taxonomy" id="2509291"/>
    <lineage>
        <taxon>Eukaryota</taxon>
        <taxon>Metazoa</taxon>
        <taxon>Ecdysozoa</taxon>
        <taxon>Arthropoda</taxon>
        <taxon>Hexapoda</taxon>
        <taxon>Insecta</taxon>
        <taxon>Pterygota</taxon>
        <taxon>Neoptera</taxon>
        <taxon>Polyneoptera</taxon>
        <taxon>Orthoptera</taxon>
        <taxon>Ensifera</taxon>
        <taxon>Gryllidea</taxon>
        <taxon>Grylloidea</taxon>
        <taxon>Gryllidae</taxon>
        <taxon>Gryllinae</taxon>
        <taxon>Gryllus</taxon>
    </lineage>
</organism>
<dbReference type="PANTHER" id="PTHR24173">
    <property type="entry name" value="ANKYRIN REPEAT CONTAINING"/>
    <property type="match status" value="1"/>
</dbReference>
<reference evidence="4 5" key="1">
    <citation type="submission" date="2024-03" db="EMBL/GenBank/DDBJ databases">
        <title>The genome assembly and annotation of the cricket Gryllus longicercus Weissman &amp; Gray.</title>
        <authorList>
            <person name="Szrajer S."/>
            <person name="Gray D."/>
            <person name="Ylla G."/>
        </authorList>
    </citation>
    <scope>NUCLEOTIDE SEQUENCE [LARGE SCALE GENOMIC DNA]</scope>
    <source>
        <strain evidence="4">DAG 2021-001</strain>
        <tissue evidence="4">Whole body minus gut</tissue>
    </source>
</reference>
<dbReference type="PANTHER" id="PTHR24173:SF74">
    <property type="entry name" value="ANKYRIN REPEAT DOMAIN-CONTAINING PROTEIN 16"/>
    <property type="match status" value="1"/>
</dbReference>
<protein>
    <submittedName>
        <fullName evidence="4">Uncharacterized protein</fullName>
    </submittedName>
</protein>
<feature type="repeat" description="ANK" evidence="3">
    <location>
        <begin position="83"/>
        <end position="115"/>
    </location>
</feature>
<feature type="repeat" description="ANK" evidence="3">
    <location>
        <begin position="293"/>
        <end position="325"/>
    </location>
</feature>
<dbReference type="PROSITE" id="PS50297">
    <property type="entry name" value="ANK_REP_REGION"/>
    <property type="match status" value="6"/>
</dbReference>
<dbReference type="Proteomes" id="UP001378592">
    <property type="component" value="Unassembled WGS sequence"/>
</dbReference>
<evidence type="ECO:0000256" key="1">
    <source>
        <dbReference type="ARBA" id="ARBA00022737"/>
    </source>
</evidence>
<keyword evidence="2 3" id="KW-0040">ANK repeat</keyword>
<feature type="repeat" description="ANK" evidence="3">
    <location>
        <begin position="116"/>
        <end position="148"/>
    </location>
</feature>
<evidence type="ECO:0000313" key="5">
    <source>
        <dbReference type="Proteomes" id="UP001378592"/>
    </source>
</evidence>
<keyword evidence="1" id="KW-0677">Repeat</keyword>
<dbReference type="Gene3D" id="1.25.40.20">
    <property type="entry name" value="Ankyrin repeat-containing domain"/>
    <property type="match status" value="5"/>
</dbReference>
<sequence>MKNNGDFKGKKKGDKDSSSKMSLLRYMSNYDDVPGELDMDNCNINSQDELGDSPLHISVRHGHLKCADLFLKAGADVNVRRLDGYSVLHTAAARGYTDLIRSLIEKGAIVNAKTEDGETPLHSAVRESKPESAEVLLRNGASVNAVFGEIDMTALHVAVSKSPNCIEVLISNNANIFAMNRHGVCPLELAMEVGFHRFLEVSEGKPNAESVDGITALHLASRCLNGECLEMLVAGGCDVNVTTDKGDTPLHYASEMEKFLECEKNKDQVKFSVIRNIELLLKAGANINKKNNGGLTPLHFSSRHNQSFATEHLLNRGANANVRGGKRKRTALHLASDIGNLPCIKFLLEYGADKLVVDGDNNTALMLAARKSHFACVRVLLQNDVPLWT</sequence>
<dbReference type="PROSITE" id="PS50088">
    <property type="entry name" value="ANK_REPEAT"/>
    <property type="match status" value="7"/>
</dbReference>
<evidence type="ECO:0000313" key="4">
    <source>
        <dbReference type="EMBL" id="KAK7868042.1"/>
    </source>
</evidence>
<evidence type="ECO:0000256" key="3">
    <source>
        <dbReference type="PROSITE-ProRule" id="PRU00023"/>
    </source>
</evidence>
<dbReference type="AlphaFoldDB" id="A0AAN9VU46"/>
<comment type="caution">
    <text evidence="4">The sequence shown here is derived from an EMBL/GenBank/DDBJ whole genome shotgun (WGS) entry which is preliminary data.</text>
</comment>
<feature type="repeat" description="ANK" evidence="3">
    <location>
        <begin position="212"/>
        <end position="244"/>
    </location>
</feature>
<accession>A0AAN9VU46</accession>
<feature type="repeat" description="ANK" evidence="3">
    <location>
        <begin position="245"/>
        <end position="292"/>
    </location>
</feature>
<dbReference type="Pfam" id="PF00023">
    <property type="entry name" value="Ank"/>
    <property type="match status" value="2"/>
</dbReference>
<dbReference type="InterPro" id="IPR036770">
    <property type="entry name" value="Ankyrin_rpt-contain_sf"/>
</dbReference>
<dbReference type="InterPro" id="IPR002110">
    <property type="entry name" value="Ankyrin_rpt"/>
</dbReference>
<proteinExistence type="predicted"/>
<name>A0AAN9VU46_9ORTH</name>
<feature type="repeat" description="ANK" evidence="3">
    <location>
        <begin position="327"/>
        <end position="359"/>
    </location>
</feature>
<dbReference type="SUPFAM" id="SSF48403">
    <property type="entry name" value="Ankyrin repeat"/>
    <property type="match status" value="1"/>
</dbReference>
<dbReference type="SMART" id="SM00248">
    <property type="entry name" value="ANK"/>
    <property type="match status" value="9"/>
</dbReference>
<dbReference type="Pfam" id="PF12796">
    <property type="entry name" value="Ank_2"/>
    <property type="match status" value="3"/>
</dbReference>
<evidence type="ECO:0000256" key="2">
    <source>
        <dbReference type="ARBA" id="ARBA00023043"/>
    </source>
</evidence>
<keyword evidence="5" id="KW-1185">Reference proteome</keyword>
<feature type="repeat" description="ANK" evidence="3">
    <location>
        <begin position="50"/>
        <end position="82"/>
    </location>
</feature>
<dbReference type="EMBL" id="JAZDUA010000101">
    <property type="protein sequence ID" value="KAK7868042.1"/>
    <property type="molecule type" value="Genomic_DNA"/>
</dbReference>
<gene>
    <name evidence="4" type="ORF">R5R35_007493</name>
</gene>
<dbReference type="PRINTS" id="PR01415">
    <property type="entry name" value="ANKYRIN"/>
</dbReference>